<dbReference type="Proteomes" id="UP001500393">
    <property type="component" value="Unassembled WGS sequence"/>
</dbReference>
<name>A0ABN2D1L5_9ACTN</name>
<feature type="transmembrane region" description="Helical" evidence="7">
    <location>
        <begin position="16"/>
        <end position="36"/>
    </location>
</feature>
<feature type="transmembrane region" description="Helical" evidence="7">
    <location>
        <begin position="497"/>
        <end position="526"/>
    </location>
</feature>
<feature type="transmembrane region" description="Helical" evidence="7">
    <location>
        <begin position="311"/>
        <end position="330"/>
    </location>
</feature>
<evidence type="ECO:0008006" key="10">
    <source>
        <dbReference type="Google" id="ProtNLM"/>
    </source>
</evidence>
<evidence type="ECO:0000256" key="5">
    <source>
        <dbReference type="ARBA" id="ARBA00023136"/>
    </source>
</evidence>
<keyword evidence="9" id="KW-1185">Reference proteome</keyword>
<dbReference type="InterPro" id="IPR043428">
    <property type="entry name" value="LivM-like"/>
</dbReference>
<feature type="transmembrane region" description="Helical" evidence="7">
    <location>
        <begin position="416"/>
        <end position="435"/>
    </location>
</feature>
<feature type="transmembrane region" description="Helical" evidence="7">
    <location>
        <begin position="88"/>
        <end position="110"/>
    </location>
</feature>
<dbReference type="InterPro" id="IPR023076">
    <property type="entry name" value="HMG_CoA_Rdtase_CS"/>
</dbReference>
<evidence type="ECO:0000256" key="4">
    <source>
        <dbReference type="ARBA" id="ARBA00022989"/>
    </source>
</evidence>
<reference evidence="8 9" key="1">
    <citation type="journal article" date="2019" name="Int. J. Syst. Evol. Microbiol.">
        <title>The Global Catalogue of Microorganisms (GCM) 10K type strain sequencing project: providing services to taxonomists for standard genome sequencing and annotation.</title>
        <authorList>
            <consortium name="The Broad Institute Genomics Platform"/>
            <consortium name="The Broad Institute Genome Sequencing Center for Infectious Disease"/>
            <person name="Wu L."/>
            <person name="Ma J."/>
        </authorList>
    </citation>
    <scope>NUCLEOTIDE SEQUENCE [LARGE SCALE GENOMIC DNA]</scope>
    <source>
        <strain evidence="8 9">JCM 14969</strain>
    </source>
</reference>
<feature type="transmembrane region" description="Helical" evidence="7">
    <location>
        <begin position="130"/>
        <end position="161"/>
    </location>
</feature>
<evidence type="ECO:0000256" key="1">
    <source>
        <dbReference type="ARBA" id="ARBA00004651"/>
    </source>
</evidence>
<keyword evidence="5 7" id="KW-0472">Membrane</keyword>
<feature type="transmembrane region" description="Helical" evidence="7">
    <location>
        <begin position="336"/>
        <end position="356"/>
    </location>
</feature>
<dbReference type="CDD" id="cd06581">
    <property type="entry name" value="TM_PBP1_LivM_like"/>
    <property type="match status" value="1"/>
</dbReference>
<feature type="transmembrane region" description="Helical" evidence="7">
    <location>
        <begin position="538"/>
        <end position="554"/>
    </location>
</feature>
<dbReference type="RefSeq" id="WP_344212627.1">
    <property type="nucleotide sequence ID" value="NZ_BAAAOS010000018.1"/>
</dbReference>
<evidence type="ECO:0000256" key="7">
    <source>
        <dbReference type="SAM" id="Phobius"/>
    </source>
</evidence>
<evidence type="ECO:0000256" key="2">
    <source>
        <dbReference type="ARBA" id="ARBA00022475"/>
    </source>
</evidence>
<proteinExistence type="predicted"/>
<feature type="transmembrane region" description="Helical" evidence="7">
    <location>
        <begin position="213"/>
        <end position="235"/>
    </location>
</feature>
<feature type="compositionally biased region" description="Polar residues" evidence="6">
    <location>
        <begin position="581"/>
        <end position="601"/>
    </location>
</feature>
<feature type="transmembrane region" description="Helical" evidence="7">
    <location>
        <begin position="283"/>
        <end position="304"/>
    </location>
</feature>
<protein>
    <recommendedName>
        <fullName evidence="10">Branched-chain amino acid transport system permease protein</fullName>
    </recommendedName>
</protein>
<keyword evidence="4 7" id="KW-1133">Transmembrane helix</keyword>
<comment type="subcellular location">
    <subcellularLocation>
        <location evidence="1">Cell membrane</location>
        <topology evidence="1">Multi-pass membrane protein</topology>
    </subcellularLocation>
</comment>
<organism evidence="8 9">
    <name type="scientific">Kribbella sancticallisti</name>
    <dbReference type="NCBI Taxonomy" id="460087"/>
    <lineage>
        <taxon>Bacteria</taxon>
        <taxon>Bacillati</taxon>
        <taxon>Actinomycetota</taxon>
        <taxon>Actinomycetes</taxon>
        <taxon>Propionibacteriales</taxon>
        <taxon>Kribbellaceae</taxon>
        <taxon>Kribbella</taxon>
    </lineage>
</organism>
<evidence type="ECO:0000313" key="9">
    <source>
        <dbReference type="Proteomes" id="UP001500393"/>
    </source>
</evidence>
<dbReference type="PROSITE" id="PS00318">
    <property type="entry name" value="HMG_COA_REDUCTASE_2"/>
    <property type="match status" value="1"/>
</dbReference>
<accession>A0ABN2D1L5</accession>
<gene>
    <name evidence="8" type="ORF">GCM10009789_22290</name>
</gene>
<evidence type="ECO:0000256" key="6">
    <source>
        <dbReference type="SAM" id="MobiDB-lite"/>
    </source>
</evidence>
<comment type="caution">
    <text evidence="8">The sequence shown here is derived from an EMBL/GenBank/DDBJ whole genome shotgun (WGS) entry which is preliminary data.</text>
</comment>
<dbReference type="PANTHER" id="PTHR30482:SF10">
    <property type="entry name" value="HIGH-AFFINITY BRANCHED-CHAIN AMINO ACID TRANSPORT PROTEIN BRAE"/>
    <property type="match status" value="1"/>
</dbReference>
<dbReference type="Pfam" id="PF02653">
    <property type="entry name" value="BPD_transp_2"/>
    <property type="match status" value="1"/>
</dbReference>
<feature type="region of interest" description="Disordered" evidence="6">
    <location>
        <begin position="564"/>
        <end position="601"/>
    </location>
</feature>
<feature type="transmembrane region" description="Helical" evidence="7">
    <location>
        <begin position="256"/>
        <end position="277"/>
    </location>
</feature>
<evidence type="ECO:0000313" key="8">
    <source>
        <dbReference type="EMBL" id="GAA1568420.1"/>
    </source>
</evidence>
<dbReference type="PANTHER" id="PTHR30482">
    <property type="entry name" value="HIGH-AFFINITY BRANCHED-CHAIN AMINO ACID TRANSPORT SYSTEM PERMEASE"/>
    <property type="match status" value="1"/>
</dbReference>
<dbReference type="EMBL" id="BAAAOS010000018">
    <property type="protein sequence ID" value="GAA1568420.1"/>
    <property type="molecule type" value="Genomic_DNA"/>
</dbReference>
<feature type="transmembrane region" description="Helical" evidence="7">
    <location>
        <begin position="466"/>
        <end position="485"/>
    </location>
</feature>
<keyword evidence="2" id="KW-1003">Cell membrane</keyword>
<dbReference type="InterPro" id="IPR001851">
    <property type="entry name" value="ABC_transp_permease"/>
</dbReference>
<sequence length="601" mass="63579">MTTAIEIPVTGTGPRALRLGLVGGATAVFVSANGMVEAFSERGLVGPLTLGELLLLAVPLLAGYFAGRPEPVREGVETRRPGWRNAAAGLLAGLTGGVMMAAFVLLIARVDIRGVFLNVTPELVRDDPRILTLGLELGAGMGLLIGLYAGLGGLAGAVHLLPDSWRRAVLAAAGWVIGFGLMQQVVTQVLGGIQEQLGIWTAPLSDFLYDDSGALSIPGVAVVAVVGFCLQLQASRRRPNPVRTRFEGLPDRSRRILRIAALAGLLLLLGLLPQVIGPFLSEVLNIAGIFLLMSLGLNIVVGFAGLLDLGYVAFFAVGAYTAALLTSPQSSLGVGWVFWLAVPFVVLASAVAGLLVGTPVLGMRGDYLAIVTLGFGEIARLLFLSDWLKPTFGGAQGIIQVGDITIGPLEIRSPQAFFYVIFAFVLLAAYATYALQDSRIGRAWMAMREDEAVAEAMGVDIVTAKLSAFVVGAVLAGFGGALFATKIGSVFPHSFNVIVSITVLVVIIVGGMASVPGVILGTLVLVGLPELLREFEEYRFLIYGALLIFMMLRRPEGFVPSKRRAEELHEEELAQDDWLQPQDTGTQDPGTRDPGTQTRPS</sequence>
<keyword evidence="3 7" id="KW-0812">Transmembrane</keyword>
<feature type="transmembrane region" description="Helical" evidence="7">
    <location>
        <begin position="48"/>
        <end position="67"/>
    </location>
</feature>
<evidence type="ECO:0000256" key="3">
    <source>
        <dbReference type="ARBA" id="ARBA00022692"/>
    </source>
</evidence>
<feature type="transmembrane region" description="Helical" evidence="7">
    <location>
        <begin position="168"/>
        <end position="193"/>
    </location>
</feature>